<proteinExistence type="predicted"/>
<evidence type="ECO:0000256" key="2">
    <source>
        <dbReference type="SAM" id="MobiDB-lite"/>
    </source>
</evidence>
<gene>
    <name evidence="3" type="ORF">H9874_08260</name>
</gene>
<feature type="region of interest" description="Disordered" evidence="2">
    <location>
        <begin position="379"/>
        <end position="400"/>
    </location>
</feature>
<accession>A0A9D1R1A3</accession>
<comment type="caution">
    <text evidence="3">The sequence shown here is derived from an EMBL/GenBank/DDBJ whole genome shotgun (WGS) entry which is preliminary data.</text>
</comment>
<organism evidence="3 4">
    <name type="scientific">Candidatus Bilophila faecipullorum</name>
    <dbReference type="NCBI Taxonomy" id="2838482"/>
    <lineage>
        <taxon>Bacteria</taxon>
        <taxon>Pseudomonadati</taxon>
        <taxon>Thermodesulfobacteriota</taxon>
        <taxon>Desulfovibrionia</taxon>
        <taxon>Desulfovibrionales</taxon>
        <taxon>Desulfovibrionaceae</taxon>
        <taxon>Bilophila</taxon>
    </lineage>
</organism>
<feature type="coiled-coil region" evidence="1">
    <location>
        <begin position="228"/>
        <end position="341"/>
    </location>
</feature>
<dbReference type="AlphaFoldDB" id="A0A9D1R1A3"/>
<protein>
    <submittedName>
        <fullName evidence="3">DUF2213 domain-containing protein</fullName>
    </submittedName>
</protein>
<keyword evidence="1" id="KW-0175">Coiled coil</keyword>
<evidence type="ECO:0000313" key="3">
    <source>
        <dbReference type="EMBL" id="HIW79120.1"/>
    </source>
</evidence>
<dbReference type="InterPro" id="IPR016913">
    <property type="entry name" value="UCP029215"/>
</dbReference>
<dbReference type="Pfam" id="PF09979">
    <property type="entry name" value="DUF2213"/>
    <property type="match status" value="1"/>
</dbReference>
<evidence type="ECO:0000313" key="4">
    <source>
        <dbReference type="Proteomes" id="UP000824264"/>
    </source>
</evidence>
<dbReference type="Proteomes" id="UP000824264">
    <property type="component" value="Unassembled WGS sequence"/>
</dbReference>
<name>A0A9D1R1A3_9BACT</name>
<reference evidence="3" key="1">
    <citation type="journal article" date="2021" name="PeerJ">
        <title>Extensive microbial diversity within the chicken gut microbiome revealed by metagenomics and culture.</title>
        <authorList>
            <person name="Gilroy R."/>
            <person name="Ravi A."/>
            <person name="Getino M."/>
            <person name="Pursley I."/>
            <person name="Horton D.L."/>
            <person name="Alikhan N.F."/>
            <person name="Baker D."/>
            <person name="Gharbi K."/>
            <person name="Hall N."/>
            <person name="Watson M."/>
            <person name="Adriaenssens E.M."/>
            <person name="Foster-Nyarko E."/>
            <person name="Jarju S."/>
            <person name="Secka A."/>
            <person name="Antonio M."/>
            <person name="Oren A."/>
            <person name="Chaudhuri R.R."/>
            <person name="La Ragione R."/>
            <person name="Hildebrand F."/>
            <person name="Pallen M.J."/>
        </authorList>
    </citation>
    <scope>NUCLEOTIDE SEQUENCE</scope>
    <source>
        <strain evidence="3">ChiSxjej5B17-1746</strain>
    </source>
</reference>
<sequence>MVGAANGLEAGVKAFRNRQGIAKWREDENGLLTVTVCVLKEGVYPYGADECEGLPEALAGRDTVMEFIPASEFTPEAMKTLEGKPATIMTAEDDAHEWRTPDNAMKDGLTVGAVAGTPWVEGDELRCDLLLSDREAIEAVKRGELAEVSAGYEGEITYGDGTFNGEAYQARQSDFRFNHILLLPEGAARLGPDTRIINKRTTNMAEYTVKQHFKNGTRTFRFTNEADKDEAERMANEAAEEARASSAEEVENAMKRCNELKEEIEVKNAELEEAKQVISDYKEQIDKLLDPESQEQLAAELLDQAAAEEEIMESEVDESERDELENRVKNCKLRAERQRVIVSHVMNRRGLVVDGNWTDEGIGAAFAVLATSAKARLGNRKPRKAPGSEPVKVRNANTGDPFARMMAFKNRKGDK</sequence>
<reference evidence="3" key="2">
    <citation type="submission" date="2021-04" db="EMBL/GenBank/DDBJ databases">
        <authorList>
            <person name="Gilroy R."/>
        </authorList>
    </citation>
    <scope>NUCLEOTIDE SEQUENCE</scope>
    <source>
        <strain evidence="3">ChiSxjej5B17-1746</strain>
    </source>
</reference>
<evidence type="ECO:0000256" key="1">
    <source>
        <dbReference type="SAM" id="Coils"/>
    </source>
</evidence>
<dbReference type="EMBL" id="DXGI01000317">
    <property type="protein sequence ID" value="HIW79120.1"/>
    <property type="molecule type" value="Genomic_DNA"/>
</dbReference>